<sequence length="198" mass="22317">MKKLMQWLVAALVLIASNSSFAQTKEEKREIKENRKQERKLQKAERKNEEAIRLKENYELIVSQIKDSSFVIETNTLFDRYNNSYQVSPNTNFVMVNGDEFTMQLGFNGRIGVNGLGGVTLEGNITRYEILEAKENGPARIRLTVNSLLLGSTEVGVTVSRDGTSRAYVSGAFRTRLSFAGEFSPLEESIVYKGIVTY</sequence>
<evidence type="ECO:0000313" key="4">
    <source>
        <dbReference type="Proteomes" id="UP001172083"/>
    </source>
</evidence>
<gene>
    <name evidence="3" type="ORF">QQ020_01465</name>
</gene>
<dbReference type="Gene3D" id="2.40.128.410">
    <property type="match status" value="1"/>
</dbReference>
<dbReference type="EMBL" id="JAUJEB010000001">
    <property type="protein sequence ID" value="MDN5210686.1"/>
    <property type="molecule type" value="Genomic_DNA"/>
</dbReference>
<dbReference type="RefSeq" id="WP_346756028.1">
    <property type="nucleotide sequence ID" value="NZ_JAUJEB010000001.1"/>
</dbReference>
<protein>
    <submittedName>
        <fullName evidence="3">DUF4251 domain-containing protein</fullName>
    </submittedName>
</protein>
<keyword evidence="4" id="KW-1185">Reference proteome</keyword>
<evidence type="ECO:0000313" key="3">
    <source>
        <dbReference type="EMBL" id="MDN5210686.1"/>
    </source>
</evidence>
<keyword evidence="1" id="KW-0175">Coiled coil</keyword>
<name>A0ABT8L0V7_9BACT</name>
<proteinExistence type="predicted"/>
<feature type="coiled-coil region" evidence="1">
    <location>
        <begin position="21"/>
        <end position="61"/>
    </location>
</feature>
<dbReference type="InterPro" id="IPR025347">
    <property type="entry name" value="DUF4251"/>
</dbReference>
<accession>A0ABT8L0V7</accession>
<reference evidence="3" key="1">
    <citation type="submission" date="2023-06" db="EMBL/GenBank/DDBJ databases">
        <title>Genomic of Agaribacillus aureum.</title>
        <authorList>
            <person name="Wang G."/>
        </authorList>
    </citation>
    <scope>NUCLEOTIDE SEQUENCE</scope>
    <source>
        <strain evidence="3">BMA12</strain>
    </source>
</reference>
<keyword evidence="2" id="KW-0732">Signal</keyword>
<evidence type="ECO:0000256" key="2">
    <source>
        <dbReference type="SAM" id="SignalP"/>
    </source>
</evidence>
<feature type="chain" id="PRO_5047532030" evidence="2">
    <location>
        <begin position="23"/>
        <end position="198"/>
    </location>
</feature>
<dbReference type="Pfam" id="PF14059">
    <property type="entry name" value="DUF4251"/>
    <property type="match status" value="1"/>
</dbReference>
<comment type="caution">
    <text evidence="3">The sequence shown here is derived from an EMBL/GenBank/DDBJ whole genome shotgun (WGS) entry which is preliminary data.</text>
</comment>
<organism evidence="3 4">
    <name type="scientific">Agaribacillus aureus</name>
    <dbReference type="NCBI Taxonomy" id="3051825"/>
    <lineage>
        <taxon>Bacteria</taxon>
        <taxon>Pseudomonadati</taxon>
        <taxon>Bacteroidota</taxon>
        <taxon>Cytophagia</taxon>
        <taxon>Cytophagales</taxon>
        <taxon>Splendidivirgaceae</taxon>
        <taxon>Agaribacillus</taxon>
    </lineage>
</organism>
<feature type="signal peptide" evidence="2">
    <location>
        <begin position="1"/>
        <end position="22"/>
    </location>
</feature>
<dbReference type="Proteomes" id="UP001172083">
    <property type="component" value="Unassembled WGS sequence"/>
</dbReference>
<evidence type="ECO:0000256" key="1">
    <source>
        <dbReference type="SAM" id="Coils"/>
    </source>
</evidence>